<feature type="region of interest" description="Disordered" evidence="1">
    <location>
        <begin position="1"/>
        <end position="27"/>
    </location>
</feature>
<dbReference type="AlphaFoldDB" id="A0AAW2P1D2"/>
<accession>A0AAW2P1D2</accession>
<protein>
    <submittedName>
        <fullName evidence="2">Uncharacterized protein</fullName>
    </submittedName>
</protein>
<gene>
    <name evidence="2" type="ORF">Sradi_4114100</name>
</gene>
<reference evidence="2" key="2">
    <citation type="journal article" date="2024" name="Plant">
        <title>Genomic evolution and insights into agronomic trait innovations of Sesamum species.</title>
        <authorList>
            <person name="Miao H."/>
            <person name="Wang L."/>
            <person name="Qu L."/>
            <person name="Liu H."/>
            <person name="Sun Y."/>
            <person name="Le M."/>
            <person name="Wang Q."/>
            <person name="Wei S."/>
            <person name="Zheng Y."/>
            <person name="Lin W."/>
            <person name="Duan Y."/>
            <person name="Cao H."/>
            <person name="Xiong S."/>
            <person name="Wang X."/>
            <person name="Wei L."/>
            <person name="Li C."/>
            <person name="Ma Q."/>
            <person name="Ju M."/>
            <person name="Zhao R."/>
            <person name="Li G."/>
            <person name="Mu C."/>
            <person name="Tian Q."/>
            <person name="Mei H."/>
            <person name="Zhang T."/>
            <person name="Gao T."/>
            <person name="Zhang H."/>
        </authorList>
    </citation>
    <scope>NUCLEOTIDE SEQUENCE</scope>
    <source>
        <strain evidence="2">G02</strain>
    </source>
</reference>
<organism evidence="2">
    <name type="scientific">Sesamum radiatum</name>
    <name type="common">Black benniseed</name>
    <dbReference type="NCBI Taxonomy" id="300843"/>
    <lineage>
        <taxon>Eukaryota</taxon>
        <taxon>Viridiplantae</taxon>
        <taxon>Streptophyta</taxon>
        <taxon>Embryophyta</taxon>
        <taxon>Tracheophyta</taxon>
        <taxon>Spermatophyta</taxon>
        <taxon>Magnoliopsida</taxon>
        <taxon>eudicotyledons</taxon>
        <taxon>Gunneridae</taxon>
        <taxon>Pentapetalae</taxon>
        <taxon>asterids</taxon>
        <taxon>lamiids</taxon>
        <taxon>Lamiales</taxon>
        <taxon>Pedaliaceae</taxon>
        <taxon>Sesamum</taxon>
    </lineage>
</organism>
<sequence>MQHYEGWSTLDDEDTADTNVASVTPTNGMHILKNKQEALPPPPAVPPKLWLNIFGPIELDTSIVDMKPFTKAKSYVGDVKLYLNPMGCKKPCIQSF</sequence>
<feature type="compositionally biased region" description="Polar residues" evidence="1">
    <location>
        <begin position="17"/>
        <end position="27"/>
    </location>
</feature>
<evidence type="ECO:0000313" key="2">
    <source>
        <dbReference type="EMBL" id="KAL0349649.1"/>
    </source>
</evidence>
<comment type="caution">
    <text evidence="2">The sequence shown here is derived from an EMBL/GenBank/DDBJ whole genome shotgun (WGS) entry which is preliminary data.</text>
</comment>
<reference evidence="2" key="1">
    <citation type="submission" date="2020-06" db="EMBL/GenBank/DDBJ databases">
        <authorList>
            <person name="Li T."/>
            <person name="Hu X."/>
            <person name="Zhang T."/>
            <person name="Song X."/>
            <person name="Zhang H."/>
            <person name="Dai N."/>
            <person name="Sheng W."/>
            <person name="Hou X."/>
            <person name="Wei L."/>
        </authorList>
    </citation>
    <scope>NUCLEOTIDE SEQUENCE</scope>
    <source>
        <strain evidence="2">G02</strain>
        <tissue evidence="2">Leaf</tissue>
    </source>
</reference>
<evidence type="ECO:0000256" key="1">
    <source>
        <dbReference type="SAM" id="MobiDB-lite"/>
    </source>
</evidence>
<dbReference type="EMBL" id="JACGWJ010000018">
    <property type="protein sequence ID" value="KAL0349649.1"/>
    <property type="molecule type" value="Genomic_DNA"/>
</dbReference>
<name>A0AAW2P1D2_SESRA</name>
<proteinExistence type="predicted"/>